<accession>A0A5K3G7S2</accession>
<dbReference type="AlphaFoldDB" id="A0A5K3G7S2"/>
<evidence type="ECO:0000256" key="1">
    <source>
        <dbReference type="SAM" id="MobiDB-lite"/>
    </source>
</evidence>
<evidence type="ECO:0000313" key="2">
    <source>
        <dbReference type="WBParaSite" id="MCU_014629-RA"/>
    </source>
</evidence>
<proteinExistence type="predicted"/>
<sequence length="27" mass="2751">MPSSSSSNSPSNCLTTPLSRDLSAPTL</sequence>
<name>A0A5K3G7S2_MESCO</name>
<reference evidence="2" key="1">
    <citation type="submission" date="2019-11" db="UniProtKB">
        <authorList>
            <consortium name="WormBaseParasite"/>
        </authorList>
    </citation>
    <scope>IDENTIFICATION</scope>
</reference>
<organism evidence="2">
    <name type="scientific">Mesocestoides corti</name>
    <name type="common">Flatworm</name>
    <dbReference type="NCBI Taxonomy" id="53468"/>
    <lineage>
        <taxon>Eukaryota</taxon>
        <taxon>Metazoa</taxon>
        <taxon>Spiralia</taxon>
        <taxon>Lophotrochozoa</taxon>
        <taxon>Platyhelminthes</taxon>
        <taxon>Cestoda</taxon>
        <taxon>Eucestoda</taxon>
        <taxon>Cyclophyllidea</taxon>
        <taxon>Mesocestoididae</taxon>
        <taxon>Mesocestoides</taxon>
    </lineage>
</organism>
<feature type="region of interest" description="Disordered" evidence="1">
    <location>
        <begin position="1"/>
        <end position="27"/>
    </location>
</feature>
<protein>
    <submittedName>
        <fullName evidence="2">Uncharacterized protein</fullName>
    </submittedName>
</protein>
<dbReference type="WBParaSite" id="MCU_014629-RA">
    <property type="protein sequence ID" value="MCU_014629-RA"/>
    <property type="gene ID" value="MCU_014629"/>
</dbReference>
<feature type="compositionally biased region" description="Low complexity" evidence="1">
    <location>
        <begin position="1"/>
        <end position="12"/>
    </location>
</feature>